<sequence>MAWGCLMSLFYIDLRRIGAFSLDRERELEEIERMLDSGLSLILIGPQWVGKTSLTKVITSIKCRLWKWC</sequence>
<evidence type="ECO:0008006" key="3">
    <source>
        <dbReference type="Google" id="ProtNLM"/>
    </source>
</evidence>
<gene>
    <name evidence="1" type="ORF">B9Q03_12355</name>
</gene>
<organism evidence="1 2">
    <name type="scientific">Candidatus Marsarchaeota G2 archaeon OSP_D</name>
    <dbReference type="NCBI Taxonomy" id="1978157"/>
    <lineage>
        <taxon>Archaea</taxon>
        <taxon>Candidatus Marsarchaeota</taxon>
        <taxon>Candidatus Marsarchaeota group 2</taxon>
    </lineage>
</organism>
<dbReference type="EMBL" id="NEXE01000243">
    <property type="protein sequence ID" value="PSN85356.1"/>
    <property type="molecule type" value="Genomic_DNA"/>
</dbReference>
<evidence type="ECO:0000313" key="2">
    <source>
        <dbReference type="Proteomes" id="UP000240322"/>
    </source>
</evidence>
<dbReference type="InterPro" id="IPR027417">
    <property type="entry name" value="P-loop_NTPase"/>
</dbReference>
<proteinExistence type="predicted"/>
<dbReference type="SUPFAM" id="SSF52540">
    <property type="entry name" value="P-loop containing nucleoside triphosphate hydrolases"/>
    <property type="match status" value="1"/>
</dbReference>
<dbReference type="Proteomes" id="UP000240322">
    <property type="component" value="Unassembled WGS sequence"/>
</dbReference>
<dbReference type="Gene3D" id="3.40.50.300">
    <property type="entry name" value="P-loop containing nucleotide triphosphate hydrolases"/>
    <property type="match status" value="1"/>
</dbReference>
<protein>
    <recommendedName>
        <fullName evidence="3">ATPase domain-containing protein</fullName>
    </recommendedName>
</protein>
<reference evidence="1 2" key="1">
    <citation type="submission" date="2017-04" db="EMBL/GenBank/DDBJ databases">
        <title>Novel microbial lineages endemic to geothermal iron-oxide mats fill important gaps in the evolutionary history of Archaea.</title>
        <authorList>
            <person name="Jay Z.J."/>
            <person name="Beam J.P."/>
            <person name="Dlakic M."/>
            <person name="Rusch D.B."/>
            <person name="Kozubal M.A."/>
            <person name="Inskeep W.P."/>
        </authorList>
    </citation>
    <scope>NUCLEOTIDE SEQUENCE [LARGE SCALE GENOMIC DNA]</scope>
    <source>
        <strain evidence="1">OSP_D</strain>
    </source>
</reference>
<comment type="caution">
    <text evidence="1">The sequence shown here is derived from an EMBL/GenBank/DDBJ whole genome shotgun (WGS) entry which is preliminary data.</text>
</comment>
<dbReference type="AlphaFoldDB" id="A0A2R6AG51"/>
<accession>A0A2R6AG51</accession>
<name>A0A2R6AG51_9ARCH</name>
<evidence type="ECO:0000313" key="1">
    <source>
        <dbReference type="EMBL" id="PSN85356.1"/>
    </source>
</evidence>